<feature type="non-terminal residue" evidence="4">
    <location>
        <position position="1"/>
    </location>
</feature>
<evidence type="ECO:0000313" key="3">
    <source>
        <dbReference type="EMBL" id="CAF4699247.1"/>
    </source>
</evidence>
<evidence type="ECO:0000313" key="6">
    <source>
        <dbReference type="Proteomes" id="UP000681720"/>
    </source>
</evidence>
<feature type="region of interest" description="Disordered" evidence="1">
    <location>
        <begin position="1"/>
        <end position="28"/>
    </location>
</feature>
<dbReference type="AlphaFoldDB" id="A0A8S3BJ52"/>
<organism evidence="4 6">
    <name type="scientific">Rotaria magnacalcarata</name>
    <dbReference type="NCBI Taxonomy" id="392030"/>
    <lineage>
        <taxon>Eukaryota</taxon>
        <taxon>Metazoa</taxon>
        <taxon>Spiralia</taxon>
        <taxon>Gnathifera</taxon>
        <taxon>Rotifera</taxon>
        <taxon>Eurotatoria</taxon>
        <taxon>Bdelloidea</taxon>
        <taxon>Philodinida</taxon>
        <taxon>Philodinidae</taxon>
        <taxon>Rotaria</taxon>
    </lineage>
</organism>
<dbReference type="EMBL" id="CAJOBH010104807">
    <property type="protein sequence ID" value="CAF4631005.1"/>
    <property type="molecule type" value="Genomic_DNA"/>
</dbReference>
<name>A0A8S3BJ52_9BILA</name>
<reference evidence="4" key="1">
    <citation type="submission" date="2021-02" db="EMBL/GenBank/DDBJ databases">
        <authorList>
            <person name="Nowell W R."/>
        </authorList>
    </citation>
    <scope>NUCLEOTIDE SEQUENCE</scope>
</reference>
<protein>
    <submittedName>
        <fullName evidence="4">Uncharacterized protein</fullName>
    </submittedName>
</protein>
<sequence length="51" mass="5720">KPSEPTEFNHGNRSIRKSKSTSNLSIVPKKKMNGIPSIKIEIDVDNKLEVN</sequence>
<evidence type="ECO:0000313" key="2">
    <source>
        <dbReference type="EMBL" id="CAF4631005.1"/>
    </source>
</evidence>
<dbReference type="EMBL" id="CAJOBJ010146020">
    <property type="protein sequence ID" value="CAF4784471.1"/>
    <property type="molecule type" value="Genomic_DNA"/>
</dbReference>
<accession>A0A8S3BJ52</accession>
<evidence type="ECO:0000313" key="5">
    <source>
        <dbReference type="EMBL" id="CAF4942152.1"/>
    </source>
</evidence>
<evidence type="ECO:0000313" key="4">
    <source>
        <dbReference type="EMBL" id="CAF4784471.1"/>
    </source>
</evidence>
<dbReference type="Proteomes" id="UP000681967">
    <property type="component" value="Unassembled WGS sequence"/>
</dbReference>
<dbReference type="EMBL" id="CAJOBH010118605">
    <property type="protein sequence ID" value="CAF4699247.1"/>
    <property type="molecule type" value="Genomic_DNA"/>
</dbReference>
<evidence type="ECO:0000256" key="1">
    <source>
        <dbReference type="SAM" id="MobiDB-lite"/>
    </source>
</evidence>
<proteinExistence type="predicted"/>
<dbReference type="EMBL" id="CAJOBJ010187720">
    <property type="protein sequence ID" value="CAF4942152.1"/>
    <property type="molecule type" value="Genomic_DNA"/>
</dbReference>
<dbReference type="Proteomes" id="UP000681720">
    <property type="component" value="Unassembled WGS sequence"/>
</dbReference>
<gene>
    <name evidence="2" type="ORF">BYL167_LOCUS41367</name>
    <name evidence="3" type="ORF">BYL167_LOCUS44025</name>
    <name evidence="4" type="ORF">GIL414_LOCUS46486</name>
    <name evidence="5" type="ORF">GIL414_LOCUS53874</name>
</gene>
<comment type="caution">
    <text evidence="4">The sequence shown here is derived from an EMBL/GenBank/DDBJ whole genome shotgun (WGS) entry which is preliminary data.</text>
</comment>